<accession>A0A1H4SX93</accession>
<protein>
    <submittedName>
        <fullName evidence="2">Enterochelin esterase</fullName>
    </submittedName>
</protein>
<keyword evidence="3" id="KW-1185">Reference proteome</keyword>
<dbReference type="PANTHER" id="PTHR48098:SF1">
    <property type="entry name" value="DIACYLGLYCEROL ACYLTRANSFERASE_MYCOLYLTRANSFERASE AG85A"/>
    <property type="match status" value="1"/>
</dbReference>
<feature type="transmembrane region" description="Helical" evidence="1">
    <location>
        <begin position="41"/>
        <end position="64"/>
    </location>
</feature>
<feature type="transmembrane region" description="Helical" evidence="1">
    <location>
        <begin position="12"/>
        <end position="34"/>
    </location>
</feature>
<dbReference type="EMBL" id="FNSN01000003">
    <property type="protein sequence ID" value="SEC48792.1"/>
    <property type="molecule type" value="Genomic_DNA"/>
</dbReference>
<dbReference type="STRING" id="156980.SAMN04489745_2996"/>
<dbReference type="AlphaFoldDB" id="A0A1H4SX93"/>
<keyword evidence="1" id="KW-0812">Transmembrane</keyword>
<dbReference type="Proteomes" id="UP000182652">
    <property type="component" value="Unassembled WGS sequence"/>
</dbReference>
<dbReference type="InterPro" id="IPR000801">
    <property type="entry name" value="Esterase-like"/>
</dbReference>
<dbReference type="InterPro" id="IPR050583">
    <property type="entry name" value="Mycobacterial_A85_antigen"/>
</dbReference>
<evidence type="ECO:0000313" key="3">
    <source>
        <dbReference type="Proteomes" id="UP000182652"/>
    </source>
</evidence>
<proteinExistence type="predicted"/>
<dbReference type="PANTHER" id="PTHR48098">
    <property type="entry name" value="ENTEROCHELIN ESTERASE-RELATED"/>
    <property type="match status" value="1"/>
</dbReference>
<dbReference type="Pfam" id="PF00756">
    <property type="entry name" value="Esterase"/>
    <property type="match status" value="1"/>
</dbReference>
<keyword evidence="1" id="KW-0472">Membrane</keyword>
<evidence type="ECO:0000313" key="2">
    <source>
        <dbReference type="EMBL" id="SEC48792.1"/>
    </source>
</evidence>
<dbReference type="InterPro" id="IPR029058">
    <property type="entry name" value="AB_hydrolase_fold"/>
</dbReference>
<feature type="transmembrane region" description="Helical" evidence="1">
    <location>
        <begin position="76"/>
        <end position="94"/>
    </location>
</feature>
<keyword evidence="1" id="KW-1133">Transmembrane helix</keyword>
<dbReference type="Gene3D" id="3.40.50.1820">
    <property type="entry name" value="alpha/beta hydrolase"/>
    <property type="match status" value="1"/>
</dbReference>
<dbReference type="GO" id="GO:0016747">
    <property type="term" value="F:acyltransferase activity, transferring groups other than amino-acyl groups"/>
    <property type="evidence" value="ECO:0007669"/>
    <property type="project" value="TreeGrafter"/>
</dbReference>
<dbReference type="SUPFAM" id="SSF53474">
    <property type="entry name" value="alpha/beta-Hydrolases"/>
    <property type="match status" value="1"/>
</dbReference>
<evidence type="ECO:0000256" key="1">
    <source>
        <dbReference type="SAM" id="Phobius"/>
    </source>
</evidence>
<gene>
    <name evidence="2" type="ORF">SAMN04489745_2996</name>
</gene>
<feature type="transmembrane region" description="Helical" evidence="1">
    <location>
        <begin position="106"/>
        <end position="128"/>
    </location>
</feature>
<reference evidence="2 3" key="1">
    <citation type="submission" date="2016-10" db="EMBL/GenBank/DDBJ databases">
        <authorList>
            <person name="de Groot N.N."/>
        </authorList>
    </citation>
    <scope>NUCLEOTIDE SEQUENCE [LARGE SCALE GENOMIC DNA]</scope>
    <source>
        <strain evidence="2 3">DSM 10495</strain>
    </source>
</reference>
<sequence>MEFFKQLLNADILGDGFLLVWSVLSAAVVLYLLFKEWNVRWFVKALLALVAGAGLGWLVAWWLITVQDAFGDGIILPVWLWSAAVFAGLALAVLNLRRSRWWRKAVAVVGVLLFTATAAFQINAAYGLNPTLGALLNINTANPLEVAGKDHWKSENLQRPLYEEWKAPADLPAVGQIGTTPRYIPAAHSGFPARWSALYLPPAALVKNPPRLPVIIFMLGQPGHPDARLMGYAVNAYAAQHHGLGPIVVGVDQLSDPSLDPLCLDTSMGKVETYMMKDVVPWIRNNLPVRQDRKDWAIVGYSNGGSCAAYFGSKYPQVFGSFAGLGAEAFQGSDHSAEVLRDVFHGDQAAYNAVRPMNIMAKRAPYRDTRAIFTVGQNDGVFLPAAQAYTAAAKKAGMDTSLYIVPHGDHSHTGLDGGIEKTLQWLYPRMGLAAPGTVPYVASLTSP</sequence>
<name>A0A1H4SX93_9MICC</name>
<organism evidence="2 3">
    <name type="scientific">Arthrobacter woluwensis</name>
    <dbReference type="NCBI Taxonomy" id="156980"/>
    <lineage>
        <taxon>Bacteria</taxon>
        <taxon>Bacillati</taxon>
        <taxon>Actinomycetota</taxon>
        <taxon>Actinomycetes</taxon>
        <taxon>Micrococcales</taxon>
        <taxon>Micrococcaceae</taxon>
        <taxon>Arthrobacter</taxon>
    </lineage>
</organism>
<dbReference type="RefSeq" id="WP_066214388.1">
    <property type="nucleotide sequence ID" value="NZ_FNSN01000003.1"/>
</dbReference>